<sequence>MQSRDHSTRAAALQPVERARVSNCKQDYLELLTHTFQECDKSRESELDDELKIVVECEYVKPNIDLLRVKKIDDDFPNHLKNPYAENITGSGYQTLIGGSGSVAEDAGNGGMASTREQPASGVESATYPPDSPYFPFGSRVPINEAVPVNVNTCAGPKDQDSIGPGSQRRRRRSRCSTTLGFYMSRSILRNHRHSRCSFAPYSLVYVCVCTRMRLCIGARVQSCRPPPPNAIWCRVLRSPDRIQRARRASSISLSLSGLHRWWLATRGGVAARGAHNYITSNRLGHARCSRDSFHANSWPPGISESQRRADDDDRGSSSPS</sequence>
<dbReference type="OrthoDB" id="10034090at2759"/>
<dbReference type="EMBL" id="CADCXV010001150">
    <property type="protein sequence ID" value="CAB0042036.1"/>
    <property type="molecule type" value="Genomic_DNA"/>
</dbReference>
<feature type="region of interest" description="Disordered" evidence="1">
    <location>
        <begin position="153"/>
        <end position="174"/>
    </location>
</feature>
<dbReference type="Proteomes" id="UP000479190">
    <property type="component" value="Unassembled WGS sequence"/>
</dbReference>
<feature type="region of interest" description="Disordered" evidence="1">
    <location>
        <begin position="100"/>
        <end position="127"/>
    </location>
</feature>
<gene>
    <name evidence="2" type="ORF">TBRA_LOCUS13678</name>
</gene>
<reference evidence="2 3" key="1">
    <citation type="submission" date="2020-02" db="EMBL/GenBank/DDBJ databases">
        <authorList>
            <person name="Ferguson B K."/>
        </authorList>
    </citation>
    <scope>NUCLEOTIDE SEQUENCE [LARGE SCALE GENOMIC DNA]</scope>
</reference>
<dbReference type="AlphaFoldDB" id="A0A6H5J170"/>
<organism evidence="2 3">
    <name type="scientific">Trichogramma brassicae</name>
    <dbReference type="NCBI Taxonomy" id="86971"/>
    <lineage>
        <taxon>Eukaryota</taxon>
        <taxon>Metazoa</taxon>
        <taxon>Ecdysozoa</taxon>
        <taxon>Arthropoda</taxon>
        <taxon>Hexapoda</taxon>
        <taxon>Insecta</taxon>
        <taxon>Pterygota</taxon>
        <taxon>Neoptera</taxon>
        <taxon>Endopterygota</taxon>
        <taxon>Hymenoptera</taxon>
        <taxon>Apocrita</taxon>
        <taxon>Proctotrupomorpha</taxon>
        <taxon>Chalcidoidea</taxon>
        <taxon>Trichogrammatidae</taxon>
        <taxon>Trichogramma</taxon>
    </lineage>
</organism>
<feature type="compositionally biased region" description="Basic and acidic residues" evidence="1">
    <location>
        <begin position="306"/>
        <end position="321"/>
    </location>
</feature>
<evidence type="ECO:0000313" key="2">
    <source>
        <dbReference type="EMBL" id="CAB0042036.1"/>
    </source>
</evidence>
<protein>
    <submittedName>
        <fullName evidence="2">Uncharacterized protein</fullName>
    </submittedName>
</protein>
<name>A0A6H5J170_9HYME</name>
<proteinExistence type="predicted"/>
<evidence type="ECO:0000256" key="1">
    <source>
        <dbReference type="SAM" id="MobiDB-lite"/>
    </source>
</evidence>
<evidence type="ECO:0000313" key="3">
    <source>
        <dbReference type="Proteomes" id="UP000479190"/>
    </source>
</evidence>
<accession>A0A6H5J170</accession>
<feature type="region of interest" description="Disordered" evidence="1">
    <location>
        <begin position="298"/>
        <end position="321"/>
    </location>
</feature>
<keyword evidence="3" id="KW-1185">Reference proteome</keyword>